<evidence type="ECO:0000256" key="1">
    <source>
        <dbReference type="ARBA" id="ARBA00010014"/>
    </source>
</evidence>
<dbReference type="Ensembl" id="ENSTMTT00000000773.1">
    <property type="protein sequence ID" value="ENSTMTP00000000754.1"/>
    <property type="gene ID" value="ENSTMTG00000000643.1"/>
</dbReference>
<dbReference type="GO" id="GO:0000028">
    <property type="term" value="P:ribosomal small subunit assembly"/>
    <property type="evidence" value="ECO:0007669"/>
    <property type="project" value="TreeGrafter"/>
</dbReference>
<dbReference type="GeneTree" id="ENSGT00390000013102"/>
<keyword evidence="5" id="KW-1185">Reference proteome</keyword>
<evidence type="ECO:0000313" key="4">
    <source>
        <dbReference type="Ensembl" id="ENSTMTP00000000754.1"/>
    </source>
</evidence>
<name>A0A674HY70_9SAUR</name>
<dbReference type="InterPro" id="IPR036390">
    <property type="entry name" value="WH_DNA-bd_sf"/>
</dbReference>
<dbReference type="InterPro" id="IPR001266">
    <property type="entry name" value="Ribosomal_eS19"/>
</dbReference>
<dbReference type="SMART" id="SM01413">
    <property type="entry name" value="Ribosomal_S19e"/>
    <property type="match status" value="1"/>
</dbReference>
<comment type="similarity">
    <text evidence="1">Belongs to the eukaryotic ribosomal protein eS19 family.</text>
</comment>
<dbReference type="GO" id="GO:0006412">
    <property type="term" value="P:translation"/>
    <property type="evidence" value="ECO:0007669"/>
    <property type="project" value="InterPro"/>
</dbReference>
<dbReference type="InterPro" id="IPR036388">
    <property type="entry name" value="WH-like_DNA-bd_sf"/>
</dbReference>
<dbReference type="PANTHER" id="PTHR11710">
    <property type="entry name" value="40S RIBOSOMAL PROTEIN S19"/>
    <property type="match status" value="1"/>
</dbReference>
<dbReference type="Gene3D" id="1.10.10.10">
    <property type="entry name" value="Winged helix-like DNA-binding domain superfamily/Winged helix DNA-binding domain"/>
    <property type="match status" value="1"/>
</dbReference>
<dbReference type="Proteomes" id="UP000472274">
    <property type="component" value="Unplaced"/>
</dbReference>
<dbReference type="Pfam" id="PF01090">
    <property type="entry name" value="Ribosomal_S19e"/>
    <property type="match status" value="1"/>
</dbReference>
<dbReference type="SUPFAM" id="SSF46785">
    <property type="entry name" value="Winged helix' DNA-binding domain"/>
    <property type="match status" value="1"/>
</dbReference>
<keyword evidence="3" id="KW-0687">Ribonucleoprotein</keyword>
<protein>
    <recommendedName>
        <fullName evidence="6">40S ribosomal protein S19</fullName>
    </recommendedName>
</protein>
<dbReference type="GO" id="GO:0003723">
    <property type="term" value="F:RNA binding"/>
    <property type="evidence" value="ECO:0007669"/>
    <property type="project" value="TreeGrafter"/>
</dbReference>
<organism evidence="4 5">
    <name type="scientific">Terrapene triunguis</name>
    <name type="common">Three-toed box turtle</name>
    <dbReference type="NCBI Taxonomy" id="2587831"/>
    <lineage>
        <taxon>Eukaryota</taxon>
        <taxon>Metazoa</taxon>
        <taxon>Chordata</taxon>
        <taxon>Craniata</taxon>
        <taxon>Vertebrata</taxon>
        <taxon>Euteleostomi</taxon>
        <taxon>Archelosauria</taxon>
        <taxon>Testudinata</taxon>
        <taxon>Testudines</taxon>
        <taxon>Cryptodira</taxon>
        <taxon>Durocryptodira</taxon>
        <taxon>Testudinoidea</taxon>
        <taxon>Emydidae</taxon>
        <taxon>Terrapene</taxon>
    </lineage>
</organism>
<dbReference type="AlphaFoldDB" id="A0A674HY70"/>
<evidence type="ECO:0000256" key="2">
    <source>
        <dbReference type="ARBA" id="ARBA00022980"/>
    </source>
</evidence>
<dbReference type="GO" id="GO:0003735">
    <property type="term" value="F:structural constituent of ribosome"/>
    <property type="evidence" value="ECO:0007669"/>
    <property type="project" value="InterPro"/>
</dbReference>
<accession>A0A674HY70</accession>
<proteinExistence type="inferred from homology"/>
<dbReference type="GO" id="GO:0022627">
    <property type="term" value="C:cytosolic small ribosomal subunit"/>
    <property type="evidence" value="ECO:0007669"/>
    <property type="project" value="TreeGrafter"/>
</dbReference>
<reference evidence="4" key="2">
    <citation type="submission" date="2025-09" db="UniProtKB">
        <authorList>
            <consortium name="Ensembl"/>
        </authorList>
    </citation>
    <scope>IDENTIFICATION</scope>
</reference>
<keyword evidence="2" id="KW-0689">Ribosomal protein</keyword>
<sequence>MPRVTVKDIKQQEFIGALSAFLRKSGKLKVLKWVDVVKLTKHKELASYDENRFYTRVAYTARHLYLCGGASAEYVTKIYRGCHRNSVMPSHFSRGSEGLKMVEEDQDGSHTLTPQGQNCCSITVNTACLLLGTVFP</sequence>
<reference evidence="4" key="1">
    <citation type="submission" date="2025-08" db="UniProtKB">
        <authorList>
            <consortium name="Ensembl"/>
        </authorList>
    </citation>
    <scope>IDENTIFICATION</scope>
</reference>
<evidence type="ECO:0008006" key="6">
    <source>
        <dbReference type="Google" id="ProtNLM"/>
    </source>
</evidence>
<evidence type="ECO:0000313" key="5">
    <source>
        <dbReference type="Proteomes" id="UP000472274"/>
    </source>
</evidence>
<evidence type="ECO:0000256" key="3">
    <source>
        <dbReference type="ARBA" id="ARBA00023274"/>
    </source>
</evidence>
<dbReference type="InParanoid" id="A0A674HY70"/>
<dbReference type="PANTHER" id="PTHR11710:SF27">
    <property type="entry name" value="40S RIBOSOMAL PROTEIN S19"/>
    <property type="match status" value="1"/>
</dbReference>